<dbReference type="Proteomes" id="UP001148838">
    <property type="component" value="Unassembled WGS sequence"/>
</dbReference>
<sequence length="190" mass="21588">MPSTWAGIETATSSTEGQRYTDYATEADGKFYNVVIFYNDEVRSEDSPKDYPAFAFWLGETSEKPNQVSGKHVTFDMNNLLLECHKTVNLCVSDVRHFNKSPKEEIKILRRMSINPGTSTIAGFVASMENKDKNTKKHSTPEVKIRRSRTASVLYKYSTPHSELNPGYCMEDDDDDDDDDDDVCELMMAK</sequence>
<keyword evidence="2" id="KW-1185">Reference proteome</keyword>
<reference evidence="1 2" key="1">
    <citation type="journal article" date="2022" name="Allergy">
        <title>Genome assembly and annotation of Periplaneta americana reveal a comprehensive cockroach allergen profile.</title>
        <authorList>
            <person name="Wang L."/>
            <person name="Xiong Q."/>
            <person name="Saelim N."/>
            <person name="Wang L."/>
            <person name="Nong W."/>
            <person name="Wan A.T."/>
            <person name="Shi M."/>
            <person name="Liu X."/>
            <person name="Cao Q."/>
            <person name="Hui J.H.L."/>
            <person name="Sookrung N."/>
            <person name="Leung T.F."/>
            <person name="Tungtrongchitr A."/>
            <person name="Tsui S.K.W."/>
        </authorList>
    </citation>
    <scope>NUCLEOTIDE SEQUENCE [LARGE SCALE GENOMIC DNA]</scope>
    <source>
        <strain evidence="1">PWHHKU_190912</strain>
    </source>
</reference>
<organism evidence="1 2">
    <name type="scientific">Periplaneta americana</name>
    <name type="common">American cockroach</name>
    <name type="synonym">Blatta americana</name>
    <dbReference type="NCBI Taxonomy" id="6978"/>
    <lineage>
        <taxon>Eukaryota</taxon>
        <taxon>Metazoa</taxon>
        <taxon>Ecdysozoa</taxon>
        <taxon>Arthropoda</taxon>
        <taxon>Hexapoda</taxon>
        <taxon>Insecta</taxon>
        <taxon>Pterygota</taxon>
        <taxon>Neoptera</taxon>
        <taxon>Polyneoptera</taxon>
        <taxon>Dictyoptera</taxon>
        <taxon>Blattodea</taxon>
        <taxon>Blattoidea</taxon>
        <taxon>Blattidae</taxon>
        <taxon>Blattinae</taxon>
        <taxon>Periplaneta</taxon>
    </lineage>
</organism>
<name>A0ABQ8T635_PERAM</name>
<protein>
    <submittedName>
        <fullName evidence="1">Uncharacterized protein</fullName>
    </submittedName>
</protein>
<gene>
    <name evidence="1" type="ORF">ANN_11819</name>
</gene>
<comment type="caution">
    <text evidence="1">The sequence shown here is derived from an EMBL/GenBank/DDBJ whole genome shotgun (WGS) entry which is preliminary data.</text>
</comment>
<accession>A0ABQ8T635</accession>
<proteinExistence type="predicted"/>
<evidence type="ECO:0000313" key="1">
    <source>
        <dbReference type="EMBL" id="KAJ4441955.1"/>
    </source>
</evidence>
<dbReference type="EMBL" id="JAJSOF020000015">
    <property type="protein sequence ID" value="KAJ4441955.1"/>
    <property type="molecule type" value="Genomic_DNA"/>
</dbReference>
<evidence type="ECO:0000313" key="2">
    <source>
        <dbReference type="Proteomes" id="UP001148838"/>
    </source>
</evidence>